<protein>
    <submittedName>
        <fullName evidence="2">Uncharacterized protein</fullName>
    </submittedName>
</protein>
<organism evidence="2 3">
    <name type="scientific">Ignelater luminosus</name>
    <name type="common">Cucubano</name>
    <name type="synonym">Pyrophorus luminosus</name>
    <dbReference type="NCBI Taxonomy" id="2038154"/>
    <lineage>
        <taxon>Eukaryota</taxon>
        <taxon>Metazoa</taxon>
        <taxon>Ecdysozoa</taxon>
        <taxon>Arthropoda</taxon>
        <taxon>Hexapoda</taxon>
        <taxon>Insecta</taxon>
        <taxon>Pterygota</taxon>
        <taxon>Neoptera</taxon>
        <taxon>Endopterygota</taxon>
        <taxon>Coleoptera</taxon>
        <taxon>Polyphaga</taxon>
        <taxon>Elateriformia</taxon>
        <taxon>Elateroidea</taxon>
        <taxon>Elateridae</taxon>
        <taxon>Agrypninae</taxon>
        <taxon>Pyrophorini</taxon>
        <taxon>Ignelater</taxon>
    </lineage>
</organism>
<evidence type="ECO:0000313" key="2">
    <source>
        <dbReference type="EMBL" id="KAF2894875.1"/>
    </source>
</evidence>
<feature type="compositionally biased region" description="Polar residues" evidence="1">
    <location>
        <begin position="38"/>
        <end position="48"/>
    </location>
</feature>
<sequence length="150" mass="17781">MFQPGKTQKIVKEMERLKLDSLEISDNKDNLIKKETKQSIQKNPQAFQKASEKKENDDVNTKWEKMKKALMHKANDTLNAKKTREKQEWITSEILGLMEIRRKQKNKNVSKYREIEKIKQAKKKYMEALQAIRDTLNLYKRVEELTGLGK</sequence>
<dbReference type="OrthoDB" id="6782168at2759"/>
<proteinExistence type="predicted"/>
<reference evidence="2" key="1">
    <citation type="submission" date="2019-08" db="EMBL/GenBank/DDBJ databases">
        <title>The genome of the North American firefly Photinus pyralis.</title>
        <authorList>
            <consortium name="Photinus pyralis genome working group"/>
            <person name="Fallon T.R."/>
            <person name="Sander Lower S.E."/>
            <person name="Weng J.-K."/>
        </authorList>
    </citation>
    <scope>NUCLEOTIDE SEQUENCE</scope>
    <source>
        <strain evidence="2">TRF0915ILg1</strain>
        <tissue evidence="2">Whole body</tissue>
    </source>
</reference>
<feature type="region of interest" description="Disordered" evidence="1">
    <location>
        <begin position="34"/>
        <end position="59"/>
    </location>
</feature>
<evidence type="ECO:0000313" key="3">
    <source>
        <dbReference type="Proteomes" id="UP000801492"/>
    </source>
</evidence>
<dbReference type="Proteomes" id="UP000801492">
    <property type="component" value="Unassembled WGS sequence"/>
</dbReference>
<name>A0A8K0CWB6_IGNLU</name>
<dbReference type="AlphaFoldDB" id="A0A8K0CWB6"/>
<feature type="compositionally biased region" description="Basic and acidic residues" evidence="1">
    <location>
        <begin position="50"/>
        <end position="59"/>
    </location>
</feature>
<evidence type="ECO:0000256" key="1">
    <source>
        <dbReference type="SAM" id="MobiDB-lite"/>
    </source>
</evidence>
<dbReference type="EMBL" id="VTPC01006491">
    <property type="protein sequence ID" value="KAF2894875.1"/>
    <property type="molecule type" value="Genomic_DNA"/>
</dbReference>
<gene>
    <name evidence="2" type="ORF">ILUMI_11299</name>
</gene>
<accession>A0A8K0CWB6</accession>
<keyword evidence="3" id="KW-1185">Reference proteome</keyword>
<comment type="caution">
    <text evidence="2">The sequence shown here is derived from an EMBL/GenBank/DDBJ whole genome shotgun (WGS) entry which is preliminary data.</text>
</comment>